<evidence type="ECO:0000256" key="1">
    <source>
        <dbReference type="ARBA" id="ARBA00004170"/>
    </source>
</evidence>
<keyword evidence="6" id="KW-1185">Reference proteome</keyword>
<dbReference type="Proteomes" id="UP001153737">
    <property type="component" value="Chromosome 13"/>
</dbReference>
<dbReference type="OrthoDB" id="10068192at2759"/>
<evidence type="ECO:0000313" key="5">
    <source>
        <dbReference type="EMBL" id="CAH1119674.1"/>
    </source>
</evidence>
<dbReference type="GO" id="GO:0016020">
    <property type="term" value="C:membrane"/>
    <property type="evidence" value="ECO:0007669"/>
    <property type="project" value="UniProtKB-SubCell"/>
</dbReference>
<comment type="subcellular location">
    <subcellularLocation>
        <location evidence="1">Membrane</location>
        <topology evidence="1">Peripheral membrane protein</topology>
    </subcellularLocation>
</comment>
<evidence type="ECO:0000313" key="6">
    <source>
        <dbReference type="Proteomes" id="UP001153737"/>
    </source>
</evidence>
<organism evidence="5 6">
    <name type="scientific">Phaedon cochleariae</name>
    <name type="common">Mustard beetle</name>
    <dbReference type="NCBI Taxonomy" id="80249"/>
    <lineage>
        <taxon>Eukaryota</taxon>
        <taxon>Metazoa</taxon>
        <taxon>Ecdysozoa</taxon>
        <taxon>Arthropoda</taxon>
        <taxon>Hexapoda</taxon>
        <taxon>Insecta</taxon>
        <taxon>Pterygota</taxon>
        <taxon>Neoptera</taxon>
        <taxon>Endopterygota</taxon>
        <taxon>Coleoptera</taxon>
        <taxon>Polyphaga</taxon>
        <taxon>Cucujiformia</taxon>
        <taxon>Chrysomeloidea</taxon>
        <taxon>Chrysomelidae</taxon>
        <taxon>Chrysomelinae</taxon>
        <taxon>Chrysomelini</taxon>
        <taxon>Phaedon</taxon>
    </lineage>
</organism>
<dbReference type="PANTHER" id="PTHR28664:SF4">
    <property type="entry name" value="TIGHT JUNCTION-ASSOCIATED PROTEIN 1"/>
    <property type="match status" value="1"/>
</dbReference>
<evidence type="ECO:0000256" key="3">
    <source>
        <dbReference type="ARBA" id="ARBA00023136"/>
    </source>
</evidence>
<sequence>MANKCKDCGCTCRRCISSDHDVQLHVEIENLKRYLLEKENHIVTMETNFLNEANKFPNGQLVSVQEEMVTWQDKYKRLYDAHRRVQRVNQGLEDKLLKLVDVCETDKNTLTKDVAILSHKLAEANYAIKKLTEDNERYKNDVSLAIQFLQCKQTNFVAKRYDSLPAEVQSQVSNFMTTKKKPEERKPSTEVKNIKVPIPTFPPTAMVYSVPKSPNPERKSENTDMESAPVDIVSAAIMAKVLEERLREKANAKHCDSCTCSTTLKIVFDITQHSIGTQTGEYKDMVCLRCNDSVNPNSIMIVRNPEPKSQKVVPIYPLETLDTIPPTNQNIVKVQPNNFLLDKKSKSSSVSSSLIDLNQTSPKTSTNNLLIHIAPKTHQDFSVQIANEKQEHHRLCDKSALTYEVDLTSEKSDTEINDDVTSAKNSSPKGPRYCSMRVQSGSKNILLDNAHNNIAPVLYTRSHKIKMESRAQTYDSSDTETSGEKLISMASDTSVQNRQRVADWIQSNIENELSSSENSRSEPVPVTKKKYAEMEENVKRFLFGESEFLKTVEKGKMFVYGIFGGVRFEMKGKVDFRDETS</sequence>
<evidence type="ECO:0000256" key="4">
    <source>
        <dbReference type="SAM" id="MobiDB-lite"/>
    </source>
</evidence>
<dbReference type="EMBL" id="OU896719">
    <property type="protein sequence ID" value="CAH1119674.1"/>
    <property type="molecule type" value="Genomic_DNA"/>
</dbReference>
<reference evidence="5" key="2">
    <citation type="submission" date="2022-10" db="EMBL/GenBank/DDBJ databases">
        <authorList>
            <consortium name="ENA_rothamsted_submissions"/>
            <consortium name="culmorum"/>
            <person name="King R."/>
        </authorList>
    </citation>
    <scope>NUCLEOTIDE SEQUENCE</scope>
</reference>
<dbReference type="AlphaFoldDB" id="A0A9P0DBS8"/>
<protein>
    <recommendedName>
        <fullName evidence="7">Tight junction-associated protein 1</fullName>
    </recommendedName>
</protein>
<feature type="region of interest" description="Disordered" evidence="4">
    <location>
        <begin position="207"/>
        <end position="226"/>
    </location>
</feature>
<reference evidence="5" key="1">
    <citation type="submission" date="2022-01" db="EMBL/GenBank/DDBJ databases">
        <authorList>
            <person name="King R."/>
        </authorList>
    </citation>
    <scope>NUCLEOTIDE SEQUENCE</scope>
</reference>
<gene>
    <name evidence="5" type="ORF">PHAECO_LOCUS3633</name>
</gene>
<keyword evidence="3" id="KW-0472">Membrane</keyword>
<evidence type="ECO:0000256" key="2">
    <source>
        <dbReference type="ARBA" id="ARBA00022553"/>
    </source>
</evidence>
<dbReference type="InterPro" id="IPR043441">
    <property type="entry name" value="Tjap1/BEGAIN"/>
</dbReference>
<evidence type="ECO:0008006" key="7">
    <source>
        <dbReference type="Google" id="ProtNLM"/>
    </source>
</evidence>
<dbReference type="PANTHER" id="PTHR28664">
    <property type="entry name" value="TIGHT JUNCTION-ASSOCIATED PROTEIN 1"/>
    <property type="match status" value="1"/>
</dbReference>
<accession>A0A9P0DBS8</accession>
<keyword evidence="2" id="KW-0597">Phosphoprotein</keyword>
<proteinExistence type="predicted"/>
<name>A0A9P0DBS8_PHACE</name>